<proteinExistence type="predicted"/>
<dbReference type="PANTHER" id="PTHR45588:SF1">
    <property type="entry name" value="WW DOMAIN-CONTAINING PROTEIN"/>
    <property type="match status" value="1"/>
</dbReference>
<dbReference type="AlphaFoldDB" id="A0A975TRW7"/>
<organism evidence="1">
    <name type="scientific">Gymnodinialimonas phycosphaerae</name>
    <dbReference type="NCBI Taxonomy" id="2841589"/>
    <lineage>
        <taxon>Bacteria</taxon>
        <taxon>Pseudomonadati</taxon>
        <taxon>Pseudomonadota</taxon>
        <taxon>Alphaproteobacteria</taxon>
        <taxon>Rhodobacterales</taxon>
        <taxon>Paracoccaceae</taxon>
        <taxon>Gymnodinialimonas</taxon>
    </lineage>
</organism>
<accession>A0A975TRW7</accession>
<dbReference type="EMBL" id="JAIMBW010000001">
    <property type="protein sequence ID" value="MBY4893312.1"/>
    <property type="molecule type" value="Genomic_DNA"/>
</dbReference>
<name>A0A975TRW7_9RHOB</name>
<dbReference type="SUPFAM" id="SSF48452">
    <property type="entry name" value="TPR-like"/>
    <property type="match status" value="2"/>
</dbReference>
<dbReference type="RefSeq" id="WP_257893007.1">
    <property type="nucleotide sequence ID" value="NZ_JAIMBW010000001.1"/>
</dbReference>
<dbReference type="PANTHER" id="PTHR45588">
    <property type="entry name" value="TPR DOMAIN-CONTAINING PROTEIN"/>
    <property type="match status" value="1"/>
</dbReference>
<evidence type="ECO:0008006" key="3">
    <source>
        <dbReference type="Google" id="ProtNLM"/>
    </source>
</evidence>
<dbReference type="Proteomes" id="UP000693972">
    <property type="component" value="Unassembled WGS sequence"/>
</dbReference>
<protein>
    <recommendedName>
        <fullName evidence="3">Tetratricopeptide repeat protein</fullName>
    </recommendedName>
</protein>
<evidence type="ECO:0000313" key="2">
    <source>
        <dbReference type="Proteomes" id="UP000693972"/>
    </source>
</evidence>
<dbReference type="Gene3D" id="1.25.40.10">
    <property type="entry name" value="Tetratricopeptide repeat domain"/>
    <property type="match status" value="1"/>
</dbReference>
<dbReference type="InterPro" id="IPR011990">
    <property type="entry name" value="TPR-like_helical_dom_sf"/>
</dbReference>
<evidence type="ECO:0000313" key="1">
    <source>
        <dbReference type="EMBL" id="QXL86042.1"/>
    </source>
</evidence>
<reference evidence="1 2" key="1">
    <citation type="submission" date="2021-07" db="EMBL/GenBank/DDBJ databases">
        <title>Karlodiniumbacter phycospheric gen. nov., sp. nov., a phycosphere bacterium isolated from karlodinium veneficum.</title>
        <authorList>
            <person name="Peng Y."/>
            <person name="Jiang L."/>
            <person name="Lee J."/>
        </authorList>
    </citation>
    <scope>NUCLEOTIDE SEQUENCE</scope>
    <source>
        <strain evidence="1 2">N5</strain>
    </source>
</reference>
<dbReference type="InterPro" id="IPR019734">
    <property type="entry name" value="TPR_rpt"/>
</dbReference>
<keyword evidence="2" id="KW-1185">Reference proteome</keyword>
<dbReference type="EMBL" id="CP078073">
    <property type="protein sequence ID" value="QXL86042.1"/>
    <property type="molecule type" value="Genomic_DNA"/>
</dbReference>
<dbReference type="Pfam" id="PF13181">
    <property type="entry name" value="TPR_8"/>
    <property type="match status" value="1"/>
</dbReference>
<sequence>MSTFDLGAHTRPVSTTSAQAQRWFDLGLNWCYGFNHEEGVACFHKALEHDPACMMAHWGIAYGTGPFYNNVWRQFSAAEADAATRTCHTHIQLAQALDATAVEHALVTALAKRFQLPHGVSGDTFDRWDDDYADAMRQVRTAYPDDDDVAALTAEALMTRSAWKLWDVRSGLPAPGSDVVEALGIIERSIARNDARGTPQHPAILHLHIHATEMSAAPEHALRSADLLGDMCPDAGHMNHMPGHTYVLCGDYEKAKQASEKAIRADDLYVEHAGAFNFYTTARCHDLHLMMYVCMFLGQLEPALAAADKMCATLSKDVLSVKDRPQMAITMEGYYSMRMHVLVRFALWQEIVDTPVPDDPALYCVSTAMHHYAKGVAHAALGNAAQAQDARAAFHAAVARVPANRRFFNNAAQSILAVGEMMMEGEVAYHAGDYPTAFDHLRVAVHRSDTLEYTEPWAWMHPPRHALAALLAEQGHHAEAEDVYRTDLGLNGKLHRCAQHHDNVWALHGLVECLRRRGETTELPALEDKLARAMAKADVSITSSCLCRAATPE</sequence>
<gene>
    <name evidence="1" type="ORF">KUL25_11100</name>
</gene>